<evidence type="ECO:0000313" key="4">
    <source>
        <dbReference type="Proteomes" id="UP001316803"/>
    </source>
</evidence>
<reference evidence="3 4" key="1">
    <citation type="submission" date="2022-12" db="EMBL/GenBank/DDBJ databases">
        <title>Genomic features and morphological characterization of a novel Knufia sp. strain isolated from spacecraft assembly facility.</title>
        <authorList>
            <person name="Teixeira M."/>
            <person name="Chander A.M."/>
            <person name="Stajich J.E."/>
            <person name="Venkateswaran K."/>
        </authorList>
    </citation>
    <scope>NUCLEOTIDE SEQUENCE [LARGE SCALE GENOMIC DNA]</scope>
    <source>
        <strain evidence="3 4">FJI-L2-BK-P2</strain>
    </source>
</reference>
<dbReference type="Proteomes" id="UP001316803">
    <property type="component" value="Unassembled WGS sequence"/>
</dbReference>
<feature type="region of interest" description="Disordered" evidence="1">
    <location>
        <begin position="178"/>
        <end position="220"/>
    </location>
</feature>
<evidence type="ECO:0000256" key="2">
    <source>
        <dbReference type="SAM" id="SignalP"/>
    </source>
</evidence>
<evidence type="ECO:0000256" key="1">
    <source>
        <dbReference type="SAM" id="MobiDB-lite"/>
    </source>
</evidence>
<name>A0AAN8I4H7_9EURO</name>
<feature type="signal peptide" evidence="2">
    <location>
        <begin position="1"/>
        <end position="20"/>
    </location>
</feature>
<accession>A0AAN8I4H7</accession>
<organism evidence="3 4">
    <name type="scientific">Knufia fluminis</name>
    <dbReference type="NCBI Taxonomy" id="191047"/>
    <lineage>
        <taxon>Eukaryota</taxon>
        <taxon>Fungi</taxon>
        <taxon>Dikarya</taxon>
        <taxon>Ascomycota</taxon>
        <taxon>Pezizomycotina</taxon>
        <taxon>Eurotiomycetes</taxon>
        <taxon>Chaetothyriomycetidae</taxon>
        <taxon>Chaetothyriales</taxon>
        <taxon>Trichomeriaceae</taxon>
        <taxon>Knufia</taxon>
    </lineage>
</organism>
<gene>
    <name evidence="3" type="ORF">OHC33_007403</name>
</gene>
<feature type="chain" id="PRO_5042968834" description="Hydrophobin" evidence="2">
    <location>
        <begin position="21"/>
        <end position="303"/>
    </location>
</feature>
<evidence type="ECO:0000313" key="3">
    <source>
        <dbReference type="EMBL" id="KAK5951724.1"/>
    </source>
</evidence>
<keyword evidence="2" id="KW-0732">Signal</keyword>
<keyword evidence="4" id="KW-1185">Reference proteome</keyword>
<proteinExistence type="predicted"/>
<dbReference type="EMBL" id="JAKLMC020000019">
    <property type="protein sequence ID" value="KAK5951724.1"/>
    <property type="molecule type" value="Genomic_DNA"/>
</dbReference>
<dbReference type="AlphaFoldDB" id="A0AAN8I4H7"/>
<comment type="caution">
    <text evidence="3">The sequence shown here is derived from an EMBL/GenBank/DDBJ whole genome shotgun (WGS) entry which is preliminary data.</text>
</comment>
<protein>
    <recommendedName>
        <fullName evidence="5">Hydrophobin</fullName>
    </recommendedName>
</protein>
<sequence length="303" mass="31883">MIPTTLLTAIVGASSVSVLAAPVAIPTPTVPAKGPISDLPSGSVTILSPGPTSTVETASTPTSTSTTFPLPAAKCPPGLLLCGTEPIKCCRIDGMTLPEPNGLPPALLPPVPSTSDIAIAEAADSDSEVNEHDPRTPDHKPTIVIVPPRYLCPIGYVVCGALADQCCQFGQGMRPTVSASVPSSDNSELDLPTRNDPWNWGLEVNPGGEPLNSKRSEDGELAKRGDAWAWEENQNPGGEPLNSENYEELARRDSQEPAKLSASAQPDTATAVPALITPENSLHNRKCLVWSPRTRHCVKWLIG</sequence>
<evidence type="ECO:0008006" key="5">
    <source>
        <dbReference type="Google" id="ProtNLM"/>
    </source>
</evidence>
<feature type="region of interest" description="Disordered" evidence="1">
    <location>
        <begin position="253"/>
        <end position="272"/>
    </location>
</feature>